<evidence type="ECO:0000256" key="1">
    <source>
        <dbReference type="ARBA" id="ARBA00004141"/>
    </source>
</evidence>
<evidence type="ECO:0000256" key="3">
    <source>
        <dbReference type="ARBA" id="ARBA00022989"/>
    </source>
</evidence>
<dbReference type="InterPro" id="IPR028055">
    <property type="entry name" value="YidC/Oxa/ALB_C"/>
</dbReference>
<comment type="subcellular location">
    <subcellularLocation>
        <location evidence="1 5">Membrane</location>
        <topology evidence="1 5">Multi-pass membrane protein</topology>
    </subcellularLocation>
</comment>
<protein>
    <recommendedName>
        <fullName evidence="7">Membrane insertase YidC/Oxa/ALB C-terminal domain-containing protein</fullName>
    </recommendedName>
</protein>
<keyword evidence="9" id="KW-1185">Reference proteome</keyword>
<dbReference type="Proteomes" id="UP001152759">
    <property type="component" value="Chromosome 9"/>
</dbReference>
<evidence type="ECO:0000313" key="9">
    <source>
        <dbReference type="Proteomes" id="UP001152759"/>
    </source>
</evidence>
<evidence type="ECO:0000256" key="5">
    <source>
        <dbReference type="RuleBase" id="RU003945"/>
    </source>
</evidence>
<proteinExistence type="inferred from homology"/>
<evidence type="ECO:0000313" key="8">
    <source>
        <dbReference type="EMBL" id="CAH0395643.1"/>
    </source>
</evidence>
<name>A0A9P0AQA8_BEMTA</name>
<dbReference type="InterPro" id="IPR001708">
    <property type="entry name" value="YidC/ALB3/OXA1/COX18"/>
</dbReference>
<keyword evidence="4 6" id="KW-0472">Membrane</keyword>
<dbReference type="AlphaFoldDB" id="A0A9P0AQA8"/>
<evidence type="ECO:0000256" key="4">
    <source>
        <dbReference type="ARBA" id="ARBA00023136"/>
    </source>
</evidence>
<dbReference type="Pfam" id="PF02096">
    <property type="entry name" value="60KD_IMP"/>
    <property type="match status" value="1"/>
</dbReference>
<accession>A0A9P0AQA8</accession>
<dbReference type="GO" id="GO:0032977">
    <property type="term" value="F:membrane insertase activity"/>
    <property type="evidence" value="ECO:0007669"/>
    <property type="project" value="InterPro"/>
</dbReference>
<feature type="transmembrane region" description="Helical" evidence="6">
    <location>
        <begin position="201"/>
        <end position="221"/>
    </location>
</feature>
<dbReference type="GO" id="GO:0032979">
    <property type="term" value="P:protein insertion into mitochondrial inner membrane from matrix"/>
    <property type="evidence" value="ECO:0007669"/>
    <property type="project" value="TreeGrafter"/>
</dbReference>
<dbReference type="GO" id="GO:0005743">
    <property type="term" value="C:mitochondrial inner membrane"/>
    <property type="evidence" value="ECO:0007669"/>
    <property type="project" value="TreeGrafter"/>
</dbReference>
<reference evidence="8" key="1">
    <citation type="submission" date="2021-12" db="EMBL/GenBank/DDBJ databases">
        <authorList>
            <person name="King R."/>
        </authorList>
    </citation>
    <scope>NUCLEOTIDE SEQUENCE</scope>
</reference>
<evidence type="ECO:0000259" key="7">
    <source>
        <dbReference type="Pfam" id="PF02096"/>
    </source>
</evidence>
<evidence type="ECO:0000256" key="6">
    <source>
        <dbReference type="SAM" id="Phobius"/>
    </source>
</evidence>
<dbReference type="PANTHER" id="PTHR12428">
    <property type="entry name" value="OXA1"/>
    <property type="match status" value="1"/>
</dbReference>
<dbReference type="KEGG" id="btab:109034802"/>
<dbReference type="EMBL" id="OU963870">
    <property type="protein sequence ID" value="CAH0395643.1"/>
    <property type="molecule type" value="Genomic_DNA"/>
</dbReference>
<organism evidence="8 9">
    <name type="scientific">Bemisia tabaci</name>
    <name type="common">Sweetpotato whitefly</name>
    <name type="synonym">Aleurodes tabaci</name>
    <dbReference type="NCBI Taxonomy" id="7038"/>
    <lineage>
        <taxon>Eukaryota</taxon>
        <taxon>Metazoa</taxon>
        <taxon>Ecdysozoa</taxon>
        <taxon>Arthropoda</taxon>
        <taxon>Hexapoda</taxon>
        <taxon>Insecta</taxon>
        <taxon>Pterygota</taxon>
        <taxon>Neoptera</taxon>
        <taxon>Paraneoptera</taxon>
        <taxon>Hemiptera</taxon>
        <taxon>Sternorrhyncha</taxon>
        <taxon>Aleyrodoidea</taxon>
        <taxon>Aleyrodidae</taxon>
        <taxon>Aleyrodinae</taxon>
        <taxon>Bemisia</taxon>
    </lineage>
</organism>
<feature type="domain" description="Membrane insertase YidC/Oxa/ALB C-terminal" evidence="7">
    <location>
        <begin position="111"/>
        <end position="328"/>
    </location>
</feature>
<evidence type="ECO:0000256" key="2">
    <source>
        <dbReference type="ARBA" id="ARBA00022692"/>
    </source>
</evidence>
<keyword evidence="3 6" id="KW-1133">Transmembrane helix</keyword>
<gene>
    <name evidence="8" type="ORF">BEMITA_LOCUS13807</name>
</gene>
<keyword evidence="2 5" id="KW-0812">Transmembrane</keyword>
<dbReference type="GO" id="GO:0033617">
    <property type="term" value="P:mitochondrial respiratory chain complex IV assembly"/>
    <property type="evidence" value="ECO:0007669"/>
    <property type="project" value="TreeGrafter"/>
</dbReference>
<comment type="similarity">
    <text evidence="5">Belongs to the OXA1/ALB3/YidC family.</text>
</comment>
<dbReference type="CDD" id="cd20069">
    <property type="entry name" value="5TM_Oxa1-like"/>
    <property type="match status" value="1"/>
</dbReference>
<sequence>MSLLKLRTLSSVLHVGHQSFPKYSNLLQNECISPISSTFDSRHLFHSFSISKNDNLLDRTTTSSNIIKRNITTGEKEPFLLASMRFFMESPLVQPVENFIIQFHDSVGLHWWSSIVVMTIGARFLVTSPLYVYQQYIFAKVELIEQLMPPIVEKLKKIANSNVARLGGNAKRAQAYYQRQVGAEWNKLIIKHNCHPFKGSIVLLVQIPLWLYISAALRNIMAAYPADDPAVLTAATEMTLGGPFWCSNLLLPDPTFILPISLALVNLAITEIQVLRRWTGKEPLMKKIGVNAFRLIAILTGPIAAQMPAALAVYWVSSSSFGLVQHLALLSPKVRRFCRVPYVPSEKERPYRHLVEQFNVRWATMKSNWSSQSL</sequence>
<dbReference type="PANTHER" id="PTHR12428:SF65">
    <property type="entry name" value="CYTOCHROME C OXIDASE ASSEMBLY PROTEIN COX18, MITOCHONDRIAL"/>
    <property type="match status" value="1"/>
</dbReference>
<feature type="transmembrane region" description="Helical" evidence="6">
    <location>
        <begin position="256"/>
        <end position="276"/>
    </location>
</feature>